<protein>
    <submittedName>
        <fullName evidence="1">Uncharacterized protein</fullName>
    </submittedName>
</protein>
<dbReference type="Proteomes" id="UP000499080">
    <property type="component" value="Unassembled WGS sequence"/>
</dbReference>
<name>A0A4Y2JGV3_ARAVE</name>
<keyword evidence="2" id="KW-1185">Reference proteome</keyword>
<dbReference type="EMBL" id="BGPR01003483">
    <property type="protein sequence ID" value="GBM88689.1"/>
    <property type="molecule type" value="Genomic_DNA"/>
</dbReference>
<sequence length="113" mass="13116">MISSHLSYRPTATLLFHSISSETLSPQRILHFPFHPFLSLSTSPTSFYGDIHSRTFRKPLTVECGRKGRRLPIDLGIYLWVAFWCKHIDPFPRMLVRRNGLKVLCFRNVIESA</sequence>
<accession>A0A4Y2JGV3</accession>
<organism evidence="1 2">
    <name type="scientific">Araneus ventricosus</name>
    <name type="common">Orbweaver spider</name>
    <name type="synonym">Epeira ventricosa</name>
    <dbReference type="NCBI Taxonomy" id="182803"/>
    <lineage>
        <taxon>Eukaryota</taxon>
        <taxon>Metazoa</taxon>
        <taxon>Ecdysozoa</taxon>
        <taxon>Arthropoda</taxon>
        <taxon>Chelicerata</taxon>
        <taxon>Arachnida</taxon>
        <taxon>Araneae</taxon>
        <taxon>Araneomorphae</taxon>
        <taxon>Entelegynae</taxon>
        <taxon>Araneoidea</taxon>
        <taxon>Araneidae</taxon>
        <taxon>Araneus</taxon>
    </lineage>
</organism>
<dbReference type="AlphaFoldDB" id="A0A4Y2JGV3"/>
<gene>
    <name evidence="1" type="ORF">AVEN_195788_1</name>
</gene>
<comment type="caution">
    <text evidence="1">The sequence shown here is derived from an EMBL/GenBank/DDBJ whole genome shotgun (WGS) entry which is preliminary data.</text>
</comment>
<reference evidence="1 2" key="1">
    <citation type="journal article" date="2019" name="Sci. Rep.">
        <title>Orb-weaving spider Araneus ventricosus genome elucidates the spidroin gene catalogue.</title>
        <authorList>
            <person name="Kono N."/>
            <person name="Nakamura H."/>
            <person name="Ohtoshi R."/>
            <person name="Moran D.A.P."/>
            <person name="Shinohara A."/>
            <person name="Yoshida Y."/>
            <person name="Fujiwara M."/>
            <person name="Mori M."/>
            <person name="Tomita M."/>
            <person name="Arakawa K."/>
        </authorList>
    </citation>
    <scope>NUCLEOTIDE SEQUENCE [LARGE SCALE GENOMIC DNA]</scope>
</reference>
<evidence type="ECO:0000313" key="1">
    <source>
        <dbReference type="EMBL" id="GBM88689.1"/>
    </source>
</evidence>
<proteinExistence type="predicted"/>
<evidence type="ECO:0000313" key="2">
    <source>
        <dbReference type="Proteomes" id="UP000499080"/>
    </source>
</evidence>